<evidence type="ECO:0000313" key="2">
    <source>
        <dbReference type="EMBL" id="MCL1139778.1"/>
    </source>
</evidence>
<sequence>MRKSTTAIAILLGLSSASAVAVQDNNYQHEASLSYATNSEEVSDGLWNANYRYYFKSVEQGKTPYALNGFLAQESNVGASYQNFDPTDSNSYGVDGAFVFDSNWFVGANYRKVDVGFYDFNTYGAEVGYYFNDTSSVSAFYQDGDDNFVETYGLKLRSYLALQSTAGIDLNAQWAHNDFDDVFSVGADWYITNAWSVGAGYVNSDNDDAFDVRTAYWLRITDGISANFNVSKVLNSDYDGVGLGIGVVGRF</sequence>
<feature type="signal peptide" evidence="1">
    <location>
        <begin position="1"/>
        <end position="21"/>
    </location>
</feature>
<evidence type="ECO:0000256" key="1">
    <source>
        <dbReference type="SAM" id="SignalP"/>
    </source>
</evidence>
<accession>A0A9X1ZDQ0</accession>
<keyword evidence="1" id="KW-0732">Signal</keyword>
<reference evidence="2" key="1">
    <citation type="submission" date="2022-01" db="EMBL/GenBank/DDBJ databases">
        <title>Whole genome-based taxonomy of the Shewanellaceae.</title>
        <authorList>
            <person name="Martin-Rodriguez A.J."/>
        </authorList>
    </citation>
    <scope>NUCLEOTIDE SEQUENCE</scope>
    <source>
        <strain evidence="2">KCTC 23973</strain>
    </source>
</reference>
<proteinExistence type="predicted"/>
<dbReference type="Pfam" id="PF16956">
    <property type="entry name" value="Porin_7"/>
    <property type="match status" value="1"/>
</dbReference>
<comment type="caution">
    <text evidence="2">The sequence shown here is derived from an EMBL/GenBank/DDBJ whole genome shotgun (WGS) entry which is preliminary data.</text>
</comment>
<protein>
    <submittedName>
        <fullName evidence="2">Porin</fullName>
    </submittedName>
</protein>
<evidence type="ECO:0000313" key="3">
    <source>
        <dbReference type="Proteomes" id="UP001139293"/>
    </source>
</evidence>
<dbReference type="AlphaFoldDB" id="A0A9X1ZDQ0"/>
<keyword evidence="3" id="KW-1185">Reference proteome</keyword>
<dbReference type="RefSeq" id="WP_248950874.1">
    <property type="nucleotide sequence ID" value="NZ_JAKILB010000009.1"/>
</dbReference>
<dbReference type="Proteomes" id="UP001139293">
    <property type="component" value="Unassembled WGS sequence"/>
</dbReference>
<feature type="chain" id="PRO_5040920772" evidence="1">
    <location>
        <begin position="22"/>
        <end position="251"/>
    </location>
</feature>
<dbReference type="EMBL" id="JAKILB010000009">
    <property type="protein sequence ID" value="MCL1139778.1"/>
    <property type="molecule type" value="Genomic_DNA"/>
</dbReference>
<name>A0A9X1ZDQ0_9GAMM</name>
<organism evidence="2 3">
    <name type="scientific">Shewanella pneumatophori</name>
    <dbReference type="NCBI Taxonomy" id="314092"/>
    <lineage>
        <taxon>Bacteria</taxon>
        <taxon>Pseudomonadati</taxon>
        <taxon>Pseudomonadota</taxon>
        <taxon>Gammaproteobacteria</taxon>
        <taxon>Alteromonadales</taxon>
        <taxon>Shewanellaceae</taxon>
        <taxon>Shewanella</taxon>
    </lineage>
</organism>
<dbReference type="InterPro" id="IPR031593">
    <property type="entry name" value="Porin_7"/>
</dbReference>
<gene>
    <name evidence="2" type="ORF">L2740_14620</name>
</gene>